<proteinExistence type="predicted"/>
<evidence type="ECO:0000313" key="2">
    <source>
        <dbReference type="Proteomes" id="UP000321820"/>
    </source>
</evidence>
<reference evidence="1 2" key="1">
    <citation type="submission" date="2019-08" db="EMBL/GenBank/DDBJ databases">
        <title>Complete genome sequence of Terriglobus albidus strain ORNL.</title>
        <authorList>
            <person name="Podar M."/>
        </authorList>
    </citation>
    <scope>NUCLEOTIDE SEQUENCE [LARGE SCALE GENOMIC DNA]</scope>
    <source>
        <strain evidence="1 2">ORNL</strain>
    </source>
</reference>
<dbReference type="Proteomes" id="UP000321820">
    <property type="component" value="Chromosome"/>
</dbReference>
<dbReference type="OrthoDB" id="113296at2"/>
<dbReference type="AlphaFoldDB" id="A0A5B9ECR8"/>
<evidence type="ECO:0000313" key="1">
    <source>
        <dbReference type="EMBL" id="QEE28127.1"/>
    </source>
</evidence>
<dbReference type="KEGG" id="talb:FTW19_09055"/>
<keyword evidence="2" id="KW-1185">Reference proteome</keyword>
<gene>
    <name evidence="1" type="ORF">FTW19_09055</name>
</gene>
<sequence length="482" mass="52607">MGFLSFGRILAASQQSLVISESSDTTCKTIIRKPVSRRTNHFNKWMLRTSFACAFVFYLGCGSAKQALAADGQATTDAVTLPQVQASPADTFVDSMGVVTHITYGNTPYYTNWPQTLKFLQDLGIRHIRDGYFDSSWTPFVAKHQQLAQSGIRTNYVIPYDPSITSQSIQQLAAVSNDMELLEIPNECDLAGSCGISLDSSMANMLSFSPVVKAAGTAMNIPVLGPAFAAYETYGQVGNLTSLMNYNNLHVYFGGRNPGAEGWGAPDAQGNAYGTFKFWLDQANLDGPGLPSQITEAGYMTFPGNPTPYTIPPDVEESYIPRTYALAYLNGIGRTYMYELLDEINSPGFGLVDGNMNPRPAYYAIRNLIGALADPGPSFNAGTLPYAVTGDSTLRKLLFQKRDGSFWLILWSEQSSYDTVHSLYTPVTPQQVTLSLGGTYYTPSLATFDTNGNLNWTNTDTASQTVPLTISDQMTIVKILPR</sequence>
<dbReference type="EMBL" id="CP042806">
    <property type="protein sequence ID" value="QEE28127.1"/>
    <property type="molecule type" value="Genomic_DNA"/>
</dbReference>
<name>A0A5B9ECR8_9BACT</name>
<accession>A0A5B9ECR8</accession>
<dbReference type="Gene3D" id="3.20.20.80">
    <property type="entry name" value="Glycosidases"/>
    <property type="match status" value="1"/>
</dbReference>
<dbReference type="SUPFAM" id="SSF51445">
    <property type="entry name" value="(Trans)glycosidases"/>
    <property type="match status" value="1"/>
</dbReference>
<dbReference type="RefSeq" id="WP_147647319.1">
    <property type="nucleotide sequence ID" value="NZ_CP042806.1"/>
</dbReference>
<protein>
    <submittedName>
        <fullName evidence="1">Uncharacterized protein</fullName>
    </submittedName>
</protein>
<dbReference type="InterPro" id="IPR017853">
    <property type="entry name" value="GH"/>
</dbReference>
<organism evidence="1 2">
    <name type="scientific">Terriglobus albidus</name>
    <dbReference type="NCBI Taxonomy" id="1592106"/>
    <lineage>
        <taxon>Bacteria</taxon>
        <taxon>Pseudomonadati</taxon>
        <taxon>Acidobacteriota</taxon>
        <taxon>Terriglobia</taxon>
        <taxon>Terriglobales</taxon>
        <taxon>Acidobacteriaceae</taxon>
        <taxon>Terriglobus</taxon>
    </lineage>
</organism>